<dbReference type="PANTHER" id="PTHR32196">
    <property type="entry name" value="ABC TRANSPORTER PERMEASE PROTEIN YPHD-RELATED-RELATED"/>
    <property type="match status" value="1"/>
</dbReference>
<dbReference type="AlphaFoldDB" id="A0A377UVH1"/>
<gene>
    <name evidence="4" type="primary">xylH_2</name>
    <name evidence="4" type="ORF">NCTC13443_00349</name>
</gene>
<dbReference type="PANTHER" id="PTHR32196:SF32">
    <property type="entry name" value="XYLOSE TRANSPORT SYSTEM PERMEASE PROTEIN XYLH"/>
    <property type="match status" value="1"/>
</dbReference>
<evidence type="ECO:0000256" key="3">
    <source>
        <dbReference type="SAM" id="Phobius"/>
    </source>
</evidence>
<protein>
    <submittedName>
        <fullName evidence="4">D-xylose transport system permease component</fullName>
    </submittedName>
</protein>
<sequence length="45" mass="5013">MGAFIMSALDNGMSMMDVATFWQYIVKGAILLLAVWMDSATKRRA</sequence>
<keyword evidence="3" id="KW-1133">Transmembrane helix</keyword>
<evidence type="ECO:0000256" key="2">
    <source>
        <dbReference type="ARBA" id="ARBA00022519"/>
    </source>
</evidence>
<keyword evidence="1" id="KW-0813">Transport</keyword>
<dbReference type="EMBL" id="UGKT01000001">
    <property type="protein sequence ID" value="STT00102.1"/>
    <property type="molecule type" value="Genomic_DNA"/>
</dbReference>
<evidence type="ECO:0000256" key="1">
    <source>
        <dbReference type="ARBA" id="ARBA00022448"/>
    </source>
</evidence>
<name>A0A377UVH1_KLEPN</name>
<keyword evidence="2" id="KW-0997">Cell inner membrane</keyword>
<accession>A0A377UVH1</accession>
<evidence type="ECO:0000313" key="5">
    <source>
        <dbReference type="Proteomes" id="UP000255518"/>
    </source>
</evidence>
<keyword evidence="3" id="KW-0812">Transmembrane</keyword>
<feature type="transmembrane region" description="Helical" evidence="3">
    <location>
        <begin position="20"/>
        <end position="37"/>
    </location>
</feature>
<dbReference type="GO" id="GO:0005886">
    <property type="term" value="C:plasma membrane"/>
    <property type="evidence" value="ECO:0007669"/>
    <property type="project" value="TreeGrafter"/>
</dbReference>
<proteinExistence type="predicted"/>
<dbReference type="Proteomes" id="UP000255518">
    <property type="component" value="Unassembled WGS sequence"/>
</dbReference>
<evidence type="ECO:0000313" key="4">
    <source>
        <dbReference type="EMBL" id="STT00102.1"/>
    </source>
</evidence>
<organism evidence="4 5">
    <name type="scientific">Klebsiella pneumoniae</name>
    <dbReference type="NCBI Taxonomy" id="573"/>
    <lineage>
        <taxon>Bacteria</taxon>
        <taxon>Pseudomonadati</taxon>
        <taxon>Pseudomonadota</taxon>
        <taxon>Gammaproteobacteria</taxon>
        <taxon>Enterobacterales</taxon>
        <taxon>Enterobacteriaceae</taxon>
        <taxon>Klebsiella/Raoultella group</taxon>
        <taxon>Klebsiella</taxon>
        <taxon>Klebsiella pneumoniae complex</taxon>
    </lineage>
</organism>
<keyword evidence="2" id="KW-1003">Cell membrane</keyword>
<reference evidence="4 5" key="1">
    <citation type="submission" date="2018-06" db="EMBL/GenBank/DDBJ databases">
        <authorList>
            <consortium name="Pathogen Informatics"/>
            <person name="Doyle S."/>
        </authorList>
    </citation>
    <scope>NUCLEOTIDE SEQUENCE [LARGE SCALE GENOMIC DNA]</scope>
    <source>
        <strain evidence="4 5">NCTC13443</strain>
    </source>
</reference>
<keyword evidence="3" id="KW-0472">Membrane</keyword>